<name>A0AA37TY59_9RHOB</name>
<evidence type="ECO:0000313" key="3">
    <source>
        <dbReference type="EMBL" id="GLS85321.1"/>
    </source>
</evidence>
<comment type="caution">
    <text evidence="3">The sequence shown here is derived from an EMBL/GenBank/DDBJ whole genome shotgun (WGS) entry which is preliminary data.</text>
</comment>
<sequence>MALQSLRRGDNPAQMAAVQVIADLDADVLLLTGIDYDLQGKTLAALESRLAEAGVPYPYRMPLRPNTGVATGLDLDGNGIFGEPRDAQGYGRWVGEGGMAVLSKLPIDDKNIRDFSGFLWGDLPGTLMPPDTPRTQLLSTTGAYEVPILLPNGESLRLLAYYASPPIFDGPEDRNGRRNHDESAFWLHLLAGDLPFKPPKPPFVILGQSNLDPADGAGRKDAIAALLHHAALQDPKPRSTSMRHDPGQTGDPALDTALYPKIGGLRVEVILPSKDMRVSAAGVEWPPDSDPGAASLATASRHHPVWLDLLP</sequence>
<evidence type="ECO:0000313" key="4">
    <source>
        <dbReference type="Proteomes" id="UP001157355"/>
    </source>
</evidence>
<dbReference type="AlphaFoldDB" id="A0AA37TY59"/>
<proteinExistence type="predicted"/>
<dbReference type="InterPro" id="IPR036691">
    <property type="entry name" value="Endo/exonu/phosph_ase_sf"/>
</dbReference>
<organism evidence="3 4">
    <name type="scientific">Cypionkella aquatica</name>
    <dbReference type="NCBI Taxonomy" id="1756042"/>
    <lineage>
        <taxon>Bacteria</taxon>
        <taxon>Pseudomonadati</taxon>
        <taxon>Pseudomonadota</taxon>
        <taxon>Alphaproteobacteria</taxon>
        <taxon>Rhodobacterales</taxon>
        <taxon>Paracoccaceae</taxon>
        <taxon>Cypionkella</taxon>
    </lineage>
</organism>
<keyword evidence="4" id="KW-1185">Reference proteome</keyword>
<feature type="region of interest" description="Disordered" evidence="1">
    <location>
        <begin position="234"/>
        <end position="253"/>
    </location>
</feature>
<evidence type="ECO:0000256" key="1">
    <source>
        <dbReference type="SAM" id="MobiDB-lite"/>
    </source>
</evidence>
<dbReference type="GO" id="GO:0003824">
    <property type="term" value="F:catalytic activity"/>
    <property type="evidence" value="ECO:0007669"/>
    <property type="project" value="InterPro"/>
</dbReference>
<reference evidence="3 4" key="1">
    <citation type="journal article" date="2014" name="Int. J. Syst. Evol. Microbiol.">
        <title>Complete genome sequence of Corynebacterium casei LMG S-19264T (=DSM 44701T), isolated from a smear-ripened cheese.</title>
        <authorList>
            <consortium name="US DOE Joint Genome Institute (JGI-PGF)"/>
            <person name="Walter F."/>
            <person name="Albersmeier A."/>
            <person name="Kalinowski J."/>
            <person name="Ruckert C."/>
        </authorList>
    </citation>
    <scope>NUCLEOTIDE SEQUENCE [LARGE SCALE GENOMIC DNA]</scope>
    <source>
        <strain evidence="3 4">NBRC 111766</strain>
    </source>
</reference>
<dbReference type="InterPro" id="IPR005135">
    <property type="entry name" value="Endo/exonuclease/phosphatase"/>
</dbReference>
<dbReference type="SUPFAM" id="SSF56219">
    <property type="entry name" value="DNase I-like"/>
    <property type="match status" value="1"/>
</dbReference>
<gene>
    <name evidence="3" type="ORF">GCM10010873_02940</name>
</gene>
<feature type="domain" description="Endonuclease/exonuclease/phosphatase" evidence="2">
    <location>
        <begin position="15"/>
        <end position="290"/>
    </location>
</feature>
<dbReference type="Pfam" id="PF03372">
    <property type="entry name" value="Exo_endo_phos"/>
    <property type="match status" value="1"/>
</dbReference>
<protein>
    <recommendedName>
        <fullName evidence="2">Endonuclease/exonuclease/phosphatase domain-containing protein</fullName>
    </recommendedName>
</protein>
<evidence type="ECO:0000259" key="2">
    <source>
        <dbReference type="Pfam" id="PF03372"/>
    </source>
</evidence>
<dbReference type="Proteomes" id="UP001157355">
    <property type="component" value="Unassembled WGS sequence"/>
</dbReference>
<accession>A0AA37TY59</accession>
<dbReference type="Gene3D" id="3.60.10.10">
    <property type="entry name" value="Endonuclease/exonuclease/phosphatase"/>
    <property type="match status" value="1"/>
</dbReference>
<dbReference type="RefSeq" id="WP_284323546.1">
    <property type="nucleotide sequence ID" value="NZ_BSPP01000002.1"/>
</dbReference>
<dbReference type="EMBL" id="BSPP01000002">
    <property type="protein sequence ID" value="GLS85321.1"/>
    <property type="molecule type" value="Genomic_DNA"/>
</dbReference>